<dbReference type="EMBL" id="UINC01040199">
    <property type="protein sequence ID" value="SVB39734.1"/>
    <property type="molecule type" value="Genomic_DNA"/>
</dbReference>
<evidence type="ECO:0000259" key="1">
    <source>
        <dbReference type="Pfam" id="PF18962"/>
    </source>
</evidence>
<dbReference type="AlphaFoldDB" id="A0A382DP22"/>
<sequence>TWSGFSDTPTGLSHYEYSLGTQPGAGNVVARTNVGLAESIALSSLDLDNNQTYYGTVYALDLVGNEAFASSDGVTIDRTGPTIGTIADGSGEDINWSNVNTSISANWSGFEDVNGITKYDVALGSVAKGNDIVGWTDIGTATSHTFDDLNLAENTQYFFSAKATDGLGNESEVASSNGFTVDITSPSVVSVSGPSSNTLAILDDVSIEMTLSEPVLSVNMSLTSSQGDNVGFTYNIIDQTKINTSITAPFTSGDELALIVNGLTDSANNVTDNLEYIYNVALLADYDVDGTIGVNDMNSFVTGWSAKDTQYELGPVTGTAPYLKPALDGIYNSRDGMSFYRMWHWDHDQSGKLIAKMLDKAGENLMVSFDNENLVFNPPVGTQAAEIIINYPQAEIQILPKNQNVTDNMAMALTKVDTISGKLLSHQMITENQAIYFELQHYQKKDVTITISYQYISKDNEIIGSGNTDLILKPVPQEFALHQNYPNPFNPVTTINYDLPHHTHVNLMIYDIMGREVVKLVSEEIPAGYQSVIWNTKNNFGRPVSAGIYFYQIQTKDFVKTKKMVLLK</sequence>
<feature type="domain" description="Secretion system C-terminal sorting" evidence="1">
    <location>
        <begin position="485"/>
        <end position="565"/>
    </location>
</feature>
<reference evidence="2" key="1">
    <citation type="submission" date="2018-05" db="EMBL/GenBank/DDBJ databases">
        <authorList>
            <person name="Lanie J.A."/>
            <person name="Ng W.-L."/>
            <person name="Kazmierczak K.M."/>
            <person name="Andrzejewski T.M."/>
            <person name="Davidsen T.M."/>
            <person name="Wayne K.J."/>
            <person name="Tettelin H."/>
            <person name="Glass J.I."/>
            <person name="Rusch D."/>
            <person name="Podicherti R."/>
            <person name="Tsui H.-C.T."/>
            <person name="Winkler M.E."/>
        </authorList>
    </citation>
    <scope>NUCLEOTIDE SEQUENCE</scope>
</reference>
<dbReference type="Pfam" id="PF18962">
    <property type="entry name" value="Por_Secre_tail"/>
    <property type="match status" value="1"/>
</dbReference>
<proteinExistence type="predicted"/>
<dbReference type="SUPFAM" id="SSF49265">
    <property type="entry name" value="Fibronectin type III"/>
    <property type="match status" value="1"/>
</dbReference>
<dbReference type="Gene3D" id="2.60.40.4070">
    <property type="match status" value="1"/>
</dbReference>
<dbReference type="NCBIfam" id="TIGR04183">
    <property type="entry name" value="Por_Secre_tail"/>
    <property type="match status" value="1"/>
</dbReference>
<dbReference type="Gene3D" id="2.60.40.10">
    <property type="entry name" value="Immunoglobulins"/>
    <property type="match status" value="1"/>
</dbReference>
<name>A0A382DP22_9ZZZZ</name>
<accession>A0A382DP22</accession>
<dbReference type="InterPro" id="IPR013783">
    <property type="entry name" value="Ig-like_fold"/>
</dbReference>
<organism evidence="2">
    <name type="scientific">marine metagenome</name>
    <dbReference type="NCBI Taxonomy" id="408172"/>
    <lineage>
        <taxon>unclassified sequences</taxon>
        <taxon>metagenomes</taxon>
        <taxon>ecological metagenomes</taxon>
    </lineage>
</organism>
<dbReference type="PANTHER" id="PTHR16897">
    <property type="entry name" value="OS10G0105400 PROTEIN"/>
    <property type="match status" value="1"/>
</dbReference>
<dbReference type="InterPro" id="IPR026444">
    <property type="entry name" value="Secre_tail"/>
</dbReference>
<gene>
    <name evidence="2" type="ORF">METZ01_LOCUS192588</name>
</gene>
<protein>
    <recommendedName>
        <fullName evidence="1">Secretion system C-terminal sorting domain-containing protein</fullName>
    </recommendedName>
</protein>
<evidence type="ECO:0000313" key="2">
    <source>
        <dbReference type="EMBL" id="SVB39734.1"/>
    </source>
</evidence>
<dbReference type="PANTHER" id="PTHR16897:SF2">
    <property type="entry name" value="OS03G0226600 PROTEIN"/>
    <property type="match status" value="1"/>
</dbReference>
<dbReference type="InterPro" id="IPR036116">
    <property type="entry name" value="FN3_sf"/>
</dbReference>
<feature type="non-terminal residue" evidence="2">
    <location>
        <position position="1"/>
    </location>
</feature>